<dbReference type="Pfam" id="PF20256">
    <property type="entry name" value="MoCoBD_2"/>
    <property type="match status" value="1"/>
</dbReference>
<dbReference type="InterPro" id="IPR016166">
    <property type="entry name" value="FAD-bd_PCMH"/>
</dbReference>
<dbReference type="Gene3D" id="3.90.1170.50">
    <property type="entry name" value="Aldehyde oxidase/xanthine dehydrogenase, a/b hammerhead"/>
    <property type="match status" value="1"/>
</dbReference>
<dbReference type="Gene3D" id="3.30.390.50">
    <property type="entry name" value="CO dehydrogenase flavoprotein, C-terminal domain"/>
    <property type="match status" value="1"/>
</dbReference>
<name>A0AAW1V9M9_9CUCU</name>
<dbReference type="SUPFAM" id="SSF47741">
    <property type="entry name" value="CO dehydrogenase ISP C-domain like"/>
    <property type="match status" value="1"/>
</dbReference>
<evidence type="ECO:0000256" key="13">
    <source>
        <dbReference type="ARBA" id="ARBA00023027"/>
    </source>
</evidence>
<dbReference type="SUPFAM" id="SSF56003">
    <property type="entry name" value="Molybdenum cofactor-binding domain"/>
    <property type="match status" value="1"/>
</dbReference>
<dbReference type="InterPro" id="IPR036683">
    <property type="entry name" value="CO_DH_flav_C_dom_sf"/>
</dbReference>
<comment type="cofactor">
    <cofactor evidence="15">
        <name>[2Fe-2S] cluster</name>
        <dbReference type="ChEBI" id="CHEBI:190135"/>
    </cofactor>
</comment>
<dbReference type="FunFam" id="3.30.365.10:FF:000001">
    <property type="entry name" value="Xanthine dehydrogenase oxidase"/>
    <property type="match status" value="1"/>
</dbReference>
<dbReference type="InterPro" id="IPR016208">
    <property type="entry name" value="Ald_Oxase/xanthine_DH-like"/>
</dbReference>
<evidence type="ECO:0000259" key="19">
    <source>
        <dbReference type="PROSITE" id="PS51085"/>
    </source>
</evidence>
<evidence type="ECO:0000256" key="9">
    <source>
        <dbReference type="ARBA" id="ARBA00022827"/>
    </source>
</evidence>
<keyword evidence="22" id="KW-1185">Reference proteome</keyword>
<dbReference type="InterPro" id="IPR036010">
    <property type="entry name" value="2Fe-2S_ferredoxin-like_sf"/>
</dbReference>
<dbReference type="InterPro" id="IPR005107">
    <property type="entry name" value="CO_DH_flav_C"/>
</dbReference>
<dbReference type="FunFam" id="3.10.20.30:FF:000012">
    <property type="entry name" value="Xanthine dehydrogenase/oxidase"/>
    <property type="match status" value="1"/>
</dbReference>
<dbReference type="GO" id="GO:0051537">
    <property type="term" value="F:2 iron, 2 sulfur cluster binding"/>
    <property type="evidence" value="ECO:0007669"/>
    <property type="project" value="UniProtKB-KW"/>
</dbReference>
<dbReference type="EMBL" id="JARQZJ010000131">
    <property type="protein sequence ID" value="KAK9891878.1"/>
    <property type="molecule type" value="Genomic_DNA"/>
</dbReference>
<dbReference type="Pfam" id="PF00111">
    <property type="entry name" value="Fer2"/>
    <property type="match status" value="1"/>
</dbReference>
<dbReference type="Pfam" id="PF01315">
    <property type="entry name" value="Ald_Xan_dh_C"/>
    <property type="match status" value="1"/>
</dbReference>
<evidence type="ECO:0000256" key="5">
    <source>
        <dbReference type="ARBA" id="ARBA00022505"/>
    </source>
</evidence>
<feature type="binding site" evidence="17">
    <location>
        <position position="407"/>
    </location>
    <ligand>
        <name>FAD</name>
        <dbReference type="ChEBI" id="CHEBI:57692"/>
    </ligand>
</feature>
<dbReference type="GO" id="GO:0005777">
    <property type="term" value="C:peroxisome"/>
    <property type="evidence" value="ECO:0007669"/>
    <property type="project" value="UniProtKB-SubCell"/>
</dbReference>
<evidence type="ECO:0000313" key="22">
    <source>
        <dbReference type="Proteomes" id="UP001431783"/>
    </source>
</evidence>
<evidence type="ECO:0000256" key="18">
    <source>
        <dbReference type="PIRSR" id="PIRSR000127-3"/>
    </source>
</evidence>
<dbReference type="PROSITE" id="PS51085">
    <property type="entry name" value="2FE2S_FER_2"/>
    <property type="match status" value="1"/>
</dbReference>
<feature type="binding site" evidence="18">
    <location>
        <position position="747"/>
    </location>
    <ligand>
        <name>Mo-molybdopterin</name>
        <dbReference type="ChEBI" id="CHEBI:71302"/>
    </ligand>
    <ligandPart>
        <name>Mo</name>
        <dbReference type="ChEBI" id="CHEBI:28685"/>
    </ligandPart>
</feature>
<comment type="cofactor">
    <cofactor evidence="1 17">
        <name>FAD</name>
        <dbReference type="ChEBI" id="CHEBI:57692"/>
    </cofactor>
</comment>
<dbReference type="FunFam" id="3.30.465.10:FF:000013">
    <property type="entry name" value="Aldehyde oxidase"/>
    <property type="match status" value="1"/>
</dbReference>
<evidence type="ECO:0000256" key="15">
    <source>
        <dbReference type="ARBA" id="ARBA00034078"/>
    </source>
</evidence>
<dbReference type="Pfam" id="PF00941">
    <property type="entry name" value="FAD_binding_5"/>
    <property type="match status" value="1"/>
</dbReference>
<feature type="binding site" evidence="18">
    <location>
        <position position="1043"/>
    </location>
    <ligand>
        <name>Mo-molybdopterin</name>
        <dbReference type="ChEBI" id="CHEBI:71302"/>
    </ligand>
    <ligandPart>
        <name>Mo</name>
        <dbReference type="ChEBI" id="CHEBI:28685"/>
    </ligandPart>
</feature>
<keyword evidence="10" id="KW-0560">Oxidoreductase</keyword>
<sequence length="1272" mass="141523">MLSWMWGDTNKKIDNAISTLNSIKLFIHGKEHTVNVSDLTPETTLNEYLRQSLFLTGTKRMCYEGGCGACVVAVTKPDDNEAIAVNSCLVSMMTCNGWKVDTTEGIGNALSKYHPVQETLANFNGTQCGFCSPGMVMNMYCLMKNEKPTMKEVENSFGGNICRCTGYRPILTAFKSLSKDASSDVLGTYPDIEDFVHIKPPIQNKGCLGEVNRVPVKAHFEKSRWIKFYKLKDVLNYISEIAEEPYMLIAGNSAKGVYKLPTPKEYIDIIEVAELTSHHLTDEKLILGANMSLTSTMKLFYEISETKKGFAYMKTMADHIDLIANVPVRNTGTLAGNLMMKHLHHEFPSDIFLILETFAAKLVIVDANGKEVTKTLTEFLNFDMRKKVIKSIELSSLSDEYKYETYKIMPRAQNAHALVNAGFLFKLDSENKVQSATLVFGNINPQFIHATETEKFLIGKELFNNGTLQGAFTLLAAEINPERVLPEPEPEFRKQLSIALFYKAVLRLAPQDKLSPRVKGAGAKMVRPVSSGVQDFETNKSLYPLTQAIPKLEALAQTSGEAQYIEDIPDHPHQLYGKLILAEAAPHSKIIKIDASKALKVEGIEKFFTKDDIPGDNSFFPNGFSFGDPPVVEKIFADGFIEYFHQPIGILVGSNRNVLEDAKNLIEVTYEAPKTKPLLYIRDILKANATDKLVKEEEVKHKKQGNDIKKTLSGTFDLGGQYHFHMETQCCLVIPTEDGLDLFPASQWMDLTQVSTARMLNIPHNRVNVTVRRCGGAFGAKISRNAQISCAASLAAWLTKKPVRLSLSLKENMEFIGKRFPFSADYKVDLNQAGVIQRLKIDMYSDHSVGGNEAINRTNVFDLLSANYDSDSFDVVYYRTKTDTPANTWARAPGTTEGLALIEAIMDHMAYELNMDSLDVRINNITTQMKLLDYLGDLKEWADIDNRKEAIVKYNKENRWKKKGMSIVPMAWNYAPFGPISVTVSIFHVDGSVVIHHGGIEIGQGVNTKAAQVCAYKFNIPLKKISVYPSNASISANCAATGGSQTSEAVCYGVDVACDELLARLRPFRTEKTSQTWEQLVQASYSKFTPLTANAQYSPIAPFVKPYPIYGACAAEVEVDILTGQYFILRVDLIEDTGTSLSPNIDIGQVEGAFIMGQGYFTTEKIVFDENGRQLTNNTWFYKPPGAKDIPIDFRIKFPKNNPNPAGVLQSKAVGEPPLCLSVSVPLAIRHAVASARADADPSKSKFFFFDGPTTVENTFMNCLNNFDQYLL</sequence>
<dbReference type="InterPro" id="IPR012675">
    <property type="entry name" value="Beta-grasp_dom_sf"/>
</dbReference>
<dbReference type="PROSITE" id="PS51387">
    <property type="entry name" value="FAD_PCMH"/>
    <property type="match status" value="1"/>
</dbReference>
<protein>
    <recommendedName>
        <fullName evidence="23">Aldehyde oxidase</fullName>
    </recommendedName>
</protein>
<dbReference type="SUPFAM" id="SSF54665">
    <property type="entry name" value="CO dehydrogenase molybdoprotein N-domain-like"/>
    <property type="match status" value="1"/>
</dbReference>
<feature type="binding site" evidence="18">
    <location>
        <position position="131"/>
    </location>
    <ligand>
        <name>[2Fe-2S] cluster</name>
        <dbReference type="ChEBI" id="CHEBI:190135"/>
        <label>2</label>
    </ligand>
</feature>
<dbReference type="SUPFAM" id="SSF55447">
    <property type="entry name" value="CO dehydrogenase flavoprotein C-terminal domain-like"/>
    <property type="match status" value="1"/>
</dbReference>
<comment type="similarity">
    <text evidence="3">Belongs to the xanthine dehydrogenase family.</text>
</comment>
<dbReference type="InterPro" id="IPR046867">
    <property type="entry name" value="AldOxase/xan_DH_MoCoBD2"/>
</dbReference>
<evidence type="ECO:0000256" key="7">
    <source>
        <dbReference type="ARBA" id="ARBA00022714"/>
    </source>
</evidence>
<dbReference type="Proteomes" id="UP001431783">
    <property type="component" value="Unassembled WGS sequence"/>
</dbReference>
<dbReference type="Gene3D" id="3.30.465.10">
    <property type="match status" value="1"/>
</dbReference>
<dbReference type="PANTHER" id="PTHR11908">
    <property type="entry name" value="XANTHINE DEHYDROGENASE"/>
    <property type="match status" value="1"/>
</dbReference>
<keyword evidence="6" id="KW-0285">Flavoprotein</keyword>
<evidence type="ECO:0000256" key="3">
    <source>
        <dbReference type="ARBA" id="ARBA00006849"/>
    </source>
</evidence>
<feature type="binding site" evidence="18">
    <location>
        <position position="162"/>
    </location>
    <ligand>
        <name>[2Fe-2S] cluster</name>
        <dbReference type="ChEBI" id="CHEBI:190135"/>
        <label>2</label>
    </ligand>
</feature>
<evidence type="ECO:0000256" key="11">
    <source>
        <dbReference type="ARBA" id="ARBA00023004"/>
    </source>
</evidence>
<dbReference type="Gene3D" id="3.30.365.10">
    <property type="entry name" value="Aldehyde oxidase/xanthine dehydrogenase, molybdopterin binding domain"/>
    <property type="match status" value="4"/>
</dbReference>
<keyword evidence="5 18" id="KW-0500">Molybdenum</keyword>
<evidence type="ECO:0000256" key="14">
    <source>
        <dbReference type="ARBA" id="ARBA00023140"/>
    </source>
</evidence>
<gene>
    <name evidence="21" type="ORF">WA026_017364</name>
</gene>
<feature type="binding site" evidence="18">
    <location>
        <position position="67"/>
    </location>
    <ligand>
        <name>[2Fe-2S] cluster</name>
        <dbReference type="ChEBI" id="CHEBI:190135"/>
        <label>1</label>
    </ligand>
</feature>
<dbReference type="PROSITE" id="PS00197">
    <property type="entry name" value="2FE2S_FER_1"/>
    <property type="match status" value="1"/>
</dbReference>
<evidence type="ECO:0000256" key="12">
    <source>
        <dbReference type="ARBA" id="ARBA00023014"/>
    </source>
</evidence>
<comment type="cofactor">
    <cofactor evidence="18">
        <name>[2Fe-2S] cluster</name>
        <dbReference type="ChEBI" id="CHEBI:190135"/>
    </cofactor>
    <text evidence="18">Binds 2 [2Fe-2S] clusters.</text>
</comment>
<dbReference type="SMART" id="SM01008">
    <property type="entry name" value="Ald_Xan_dh_C"/>
    <property type="match status" value="1"/>
</dbReference>
<dbReference type="InterPro" id="IPR036884">
    <property type="entry name" value="2Fe-2S-bd_dom_sf"/>
</dbReference>
<evidence type="ECO:0000256" key="10">
    <source>
        <dbReference type="ARBA" id="ARBA00023002"/>
    </source>
</evidence>
<dbReference type="InterPro" id="IPR037165">
    <property type="entry name" value="AldOxase/xan_DH_Mopterin-bd_sf"/>
</dbReference>
<feature type="binding site" evidence="18">
    <location>
        <position position="164"/>
    </location>
    <ligand>
        <name>[2Fe-2S] cluster</name>
        <dbReference type="ChEBI" id="CHEBI:190135"/>
        <label>2</label>
    </ligand>
</feature>
<dbReference type="Pfam" id="PF03450">
    <property type="entry name" value="CO_deh_flav_C"/>
    <property type="match status" value="1"/>
</dbReference>
<feature type="domain" description="2Fe-2S ferredoxin-type" evidence="19">
    <location>
        <begin position="21"/>
        <end position="106"/>
    </location>
</feature>
<keyword evidence="7 18" id="KW-0001">2Fe-2S</keyword>
<keyword evidence="8 18" id="KW-0479">Metal-binding</keyword>
<dbReference type="FunFam" id="3.30.390.50:FF:000003">
    <property type="entry name" value="Aldehyde oxidase1"/>
    <property type="match status" value="1"/>
</dbReference>
<evidence type="ECO:0000256" key="2">
    <source>
        <dbReference type="ARBA" id="ARBA00004275"/>
    </source>
</evidence>
<dbReference type="AlphaFoldDB" id="A0AAW1V9M9"/>
<comment type="subunit">
    <text evidence="4">Homodimer.</text>
</comment>
<dbReference type="InterPro" id="IPR006058">
    <property type="entry name" value="2Fe2S_fd_BS"/>
</dbReference>
<evidence type="ECO:0000256" key="17">
    <source>
        <dbReference type="PIRSR" id="PIRSR000127-2"/>
    </source>
</evidence>
<dbReference type="GO" id="GO:0071949">
    <property type="term" value="F:FAD binding"/>
    <property type="evidence" value="ECO:0007669"/>
    <property type="project" value="InterPro"/>
</dbReference>
<dbReference type="SUPFAM" id="SSF54292">
    <property type="entry name" value="2Fe-2S ferredoxin-like"/>
    <property type="match status" value="1"/>
</dbReference>
<feature type="binding site" evidence="18">
    <location>
        <position position="70"/>
    </location>
    <ligand>
        <name>[2Fe-2S] cluster</name>
        <dbReference type="ChEBI" id="CHEBI:190135"/>
        <label>1</label>
    </ligand>
</feature>
<evidence type="ECO:0000256" key="4">
    <source>
        <dbReference type="ARBA" id="ARBA00011738"/>
    </source>
</evidence>
<comment type="subcellular location">
    <subcellularLocation>
        <location evidence="2">Peroxisome</location>
    </subcellularLocation>
</comment>
<dbReference type="InterPro" id="IPR036318">
    <property type="entry name" value="FAD-bd_PCMH-like_sf"/>
</dbReference>
<dbReference type="PIRSF" id="PIRSF000127">
    <property type="entry name" value="Xanthine_DH"/>
    <property type="match status" value="1"/>
</dbReference>
<proteinExistence type="inferred from homology"/>
<dbReference type="InterPro" id="IPR002888">
    <property type="entry name" value="2Fe-2S-bd"/>
</dbReference>
<dbReference type="PANTHER" id="PTHR11908:SF132">
    <property type="entry name" value="ALDEHYDE OXIDASE 1-RELATED"/>
    <property type="match status" value="1"/>
</dbReference>
<dbReference type="InterPro" id="IPR001041">
    <property type="entry name" value="2Fe-2S_ferredoxin-type"/>
</dbReference>
<evidence type="ECO:0008006" key="23">
    <source>
        <dbReference type="Google" id="ProtNLM"/>
    </source>
</evidence>
<feature type="active site" description="Proton acceptor" evidence="16">
    <location>
        <position position="1216"/>
    </location>
</feature>
<dbReference type="SMART" id="SM01092">
    <property type="entry name" value="CO_deh_flav_C"/>
    <property type="match status" value="1"/>
</dbReference>
<dbReference type="InterPro" id="IPR036856">
    <property type="entry name" value="Ald_Oxase/Xan_DH_a/b_sf"/>
</dbReference>
<dbReference type="Pfam" id="PF02738">
    <property type="entry name" value="MoCoBD_1"/>
    <property type="match status" value="1"/>
</dbReference>
<keyword evidence="14" id="KW-0576">Peroxisome</keyword>
<dbReference type="InterPro" id="IPR008274">
    <property type="entry name" value="AldOxase/xan_DH_MoCoBD1"/>
</dbReference>
<dbReference type="InterPro" id="IPR002346">
    <property type="entry name" value="Mopterin_DH_FAD-bd"/>
</dbReference>
<feature type="domain" description="FAD-binding PCMH-type" evidence="20">
    <location>
        <begin position="218"/>
        <end position="399"/>
    </location>
</feature>
<dbReference type="SUPFAM" id="SSF56176">
    <property type="entry name" value="FAD-binding/transporter-associated domain-like"/>
    <property type="match status" value="1"/>
</dbReference>
<dbReference type="Gene3D" id="1.10.150.120">
    <property type="entry name" value="[2Fe-2S]-binding domain"/>
    <property type="match status" value="1"/>
</dbReference>
<evidence type="ECO:0000259" key="20">
    <source>
        <dbReference type="PROSITE" id="PS51387"/>
    </source>
</evidence>
<feature type="binding site" evidence="18">
    <location>
        <position position="128"/>
    </location>
    <ligand>
        <name>[2Fe-2S] cluster</name>
        <dbReference type="ChEBI" id="CHEBI:190135"/>
        <label>2</label>
    </ligand>
</feature>
<comment type="cofactor">
    <cofactor evidence="18">
        <name>Mo-molybdopterin</name>
        <dbReference type="ChEBI" id="CHEBI:71302"/>
    </cofactor>
    <text evidence="18">Binds 1 Mo-molybdopterin (Mo-MPT) cofactor per subunit.</text>
</comment>
<dbReference type="InterPro" id="IPR000674">
    <property type="entry name" value="Ald_Oxase/Xan_DH_a/b"/>
</dbReference>
<dbReference type="InterPro" id="IPR016169">
    <property type="entry name" value="FAD-bd_PCMH_sub2"/>
</dbReference>
<comment type="caution">
    <text evidence="21">The sequence shown here is derived from an EMBL/GenBank/DDBJ whole genome shotgun (WGS) entry which is preliminary data.</text>
</comment>
<dbReference type="GO" id="GO:0005506">
    <property type="term" value="F:iron ion binding"/>
    <property type="evidence" value="ECO:0007669"/>
    <property type="project" value="InterPro"/>
</dbReference>
<keyword evidence="11 18" id="KW-0408">Iron</keyword>
<keyword evidence="13" id="KW-0520">NAD</keyword>
<evidence type="ECO:0000313" key="21">
    <source>
        <dbReference type="EMBL" id="KAK9891878.1"/>
    </source>
</evidence>
<reference evidence="21 22" key="1">
    <citation type="submission" date="2023-03" db="EMBL/GenBank/DDBJ databases">
        <title>Genome insight into feeding habits of ladybird beetles.</title>
        <authorList>
            <person name="Li H.-S."/>
            <person name="Huang Y.-H."/>
            <person name="Pang H."/>
        </authorList>
    </citation>
    <scope>NUCLEOTIDE SEQUENCE [LARGE SCALE GENOMIC DNA]</scope>
    <source>
        <strain evidence="21">SYSU_2023b</strain>
        <tissue evidence="21">Whole body</tissue>
    </source>
</reference>
<feature type="binding site" evidence="18">
    <location>
        <position position="891"/>
    </location>
    <ligand>
        <name>Mo-molybdopterin</name>
        <dbReference type="ChEBI" id="CHEBI:71302"/>
    </ligand>
    <ligandPart>
        <name>Mo</name>
        <dbReference type="ChEBI" id="CHEBI:28685"/>
    </ligandPart>
</feature>
<evidence type="ECO:0000256" key="16">
    <source>
        <dbReference type="PIRSR" id="PIRSR000127-1"/>
    </source>
</evidence>
<evidence type="ECO:0000256" key="8">
    <source>
        <dbReference type="ARBA" id="ARBA00022723"/>
    </source>
</evidence>
<keyword evidence="12 18" id="KW-0411">Iron-sulfur</keyword>
<feature type="binding site" evidence="18">
    <location>
        <position position="62"/>
    </location>
    <ligand>
        <name>[2Fe-2S] cluster</name>
        <dbReference type="ChEBI" id="CHEBI:190135"/>
        <label>1</label>
    </ligand>
</feature>
<dbReference type="GO" id="GO:0016491">
    <property type="term" value="F:oxidoreductase activity"/>
    <property type="evidence" value="ECO:0007669"/>
    <property type="project" value="UniProtKB-KW"/>
</dbReference>
<evidence type="ECO:0000256" key="1">
    <source>
        <dbReference type="ARBA" id="ARBA00001974"/>
    </source>
</evidence>
<feature type="binding site" evidence="18">
    <location>
        <position position="778"/>
    </location>
    <ligand>
        <name>Mo-molybdopterin</name>
        <dbReference type="ChEBI" id="CHEBI:71302"/>
    </ligand>
    <ligandPart>
        <name>Mo</name>
        <dbReference type="ChEBI" id="CHEBI:28685"/>
    </ligandPart>
</feature>
<dbReference type="Gene3D" id="3.10.20.30">
    <property type="match status" value="1"/>
</dbReference>
<keyword evidence="9 17" id="KW-0274">FAD</keyword>
<feature type="binding site" evidence="18">
    <location>
        <position position="88"/>
    </location>
    <ligand>
        <name>[2Fe-2S] cluster</name>
        <dbReference type="ChEBI" id="CHEBI:190135"/>
        <label>1</label>
    </ligand>
</feature>
<evidence type="ECO:0000256" key="6">
    <source>
        <dbReference type="ARBA" id="ARBA00022630"/>
    </source>
</evidence>
<accession>A0AAW1V9M9</accession>
<dbReference type="Pfam" id="PF01799">
    <property type="entry name" value="Fer2_2"/>
    <property type="match status" value="1"/>
</dbReference>
<organism evidence="21 22">
    <name type="scientific">Henosepilachna vigintioctopunctata</name>
    <dbReference type="NCBI Taxonomy" id="420089"/>
    <lineage>
        <taxon>Eukaryota</taxon>
        <taxon>Metazoa</taxon>
        <taxon>Ecdysozoa</taxon>
        <taxon>Arthropoda</taxon>
        <taxon>Hexapoda</taxon>
        <taxon>Insecta</taxon>
        <taxon>Pterygota</taxon>
        <taxon>Neoptera</taxon>
        <taxon>Endopterygota</taxon>
        <taxon>Coleoptera</taxon>
        <taxon>Polyphaga</taxon>
        <taxon>Cucujiformia</taxon>
        <taxon>Coccinelloidea</taxon>
        <taxon>Coccinellidae</taxon>
        <taxon>Epilachninae</taxon>
        <taxon>Epilachnini</taxon>
        <taxon>Henosepilachna</taxon>
    </lineage>
</organism>
<dbReference type="CDD" id="cd00207">
    <property type="entry name" value="fer2"/>
    <property type="match status" value="1"/>
</dbReference>